<proteinExistence type="predicted"/>
<dbReference type="GO" id="GO:0004826">
    <property type="term" value="F:phenylalanine-tRNA ligase activity"/>
    <property type="evidence" value="ECO:0007669"/>
    <property type="project" value="InterPro"/>
</dbReference>
<evidence type="ECO:0000313" key="4">
    <source>
        <dbReference type="Proteomes" id="UP000435837"/>
    </source>
</evidence>
<evidence type="ECO:0000313" key="2">
    <source>
        <dbReference type="EMBL" id="GFE11532.1"/>
    </source>
</evidence>
<dbReference type="Proteomes" id="UP001432292">
    <property type="component" value="Chromosome"/>
</dbReference>
<accession>A0A640SLB2</accession>
<organism evidence="2 4">
    <name type="scientific">Streptomyces caniferus</name>
    <dbReference type="NCBI Taxonomy" id="285557"/>
    <lineage>
        <taxon>Bacteria</taxon>
        <taxon>Bacillati</taxon>
        <taxon>Actinomycetota</taxon>
        <taxon>Actinomycetes</taxon>
        <taxon>Kitasatosporales</taxon>
        <taxon>Streptomycetaceae</taxon>
        <taxon>Streptomyces</taxon>
    </lineage>
</organism>
<sequence length="230" mass="25593">MYFTHADAIWTTHPDLRALVLVADEVRAAKNDSDRLDELAKKIEERQAAAGEAEMPEIAAWREAFSRMGLKPTQYRCASEALLRRYRKTKDMPKFHPLVDYLNFVSMSFGIPIAAFDCAHITEGITVRPADGSETYQTFQGETEHPSAGEVVFADPEGNAHARRWTYRQSARSVVSAGTDRVLMVIEAHHASAEQDLAALRSELDLGLAGLGVRVTCSTVISPSQRRLEF</sequence>
<dbReference type="GeneID" id="96637284"/>
<dbReference type="EMBL" id="BLIN01000005">
    <property type="protein sequence ID" value="GFE11532.1"/>
    <property type="molecule type" value="Genomic_DNA"/>
</dbReference>
<dbReference type="Proteomes" id="UP000435837">
    <property type="component" value="Unassembled WGS sequence"/>
</dbReference>
<dbReference type="PANTHER" id="PTHR39209">
    <property type="match status" value="1"/>
</dbReference>
<dbReference type="RefSeq" id="WP_159482145.1">
    <property type="nucleotide sequence ID" value="NZ_BAAATH010000001.1"/>
</dbReference>
<evidence type="ECO:0000259" key="1">
    <source>
        <dbReference type="SMART" id="SM00873"/>
    </source>
</evidence>
<evidence type="ECO:0000313" key="3">
    <source>
        <dbReference type="EMBL" id="WUS23824.1"/>
    </source>
</evidence>
<feature type="domain" description="B3/B4 tRNA-binding" evidence="1">
    <location>
        <begin position="59"/>
        <end position="206"/>
    </location>
</feature>
<dbReference type="SMART" id="SM00873">
    <property type="entry name" value="B3_4"/>
    <property type="match status" value="1"/>
</dbReference>
<evidence type="ECO:0000313" key="5">
    <source>
        <dbReference type="Proteomes" id="UP001432292"/>
    </source>
</evidence>
<dbReference type="Gene3D" id="3.50.40.10">
    <property type="entry name" value="Phenylalanyl-trna Synthetase, Chain B, domain 3"/>
    <property type="match status" value="1"/>
</dbReference>
<dbReference type="AlphaFoldDB" id="A0A640SLB2"/>
<dbReference type="OrthoDB" id="276580at2"/>
<dbReference type="Pfam" id="PF03483">
    <property type="entry name" value="B3_4"/>
    <property type="match status" value="1"/>
</dbReference>
<keyword evidence="5" id="KW-1185">Reference proteome</keyword>
<dbReference type="PANTHER" id="PTHR39209:SF2">
    <property type="entry name" value="CYTOPLASMIC PROTEIN"/>
    <property type="match status" value="1"/>
</dbReference>
<protein>
    <submittedName>
        <fullName evidence="3">Phenylalanine--tRNA ligase beta subunit-related protein</fullName>
    </submittedName>
</protein>
<dbReference type="GO" id="GO:0003723">
    <property type="term" value="F:RNA binding"/>
    <property type="evidence" value="ECO:0007669"/>
    <property type="project" value="InterPro"/>
</dbReference>
<keyword evidence="3" id="KW-0436">Ligase</keyword>
<reference evidence="3" key="2">
    <citation type="submission" date="2022-10" db="EMBL/GenBank/DDBJ databases">
        <title>The complete genomes of actinobacterial strains from the NBC collection.</title>
        <authorList>
            <person name="Joergensen T.S."/>
            <person name="Alvarez Arevalo M."/>
            <person name="Sterndorff E.B."/>
            <person name="Faurdal D."/>
            <person name="Vuksanovic O."/>
            <person name="Mourched A.-S."/>
            <person name="Charusanti P."/>
            <person name="Shaw S."/>
            <person name="Blin K."/>
            <person name="Weber T."/>
        </authorList>
    </citation>
    <scope>NUCLEOTIDE SEQUENCE</scope>
    <source>
        <strain evidence="3">NBC_01256</strain>
    </source>
</reference>
<dbReference type="SUPFAM" id="SSF56037">
    <property type="entry name" value="PheT/TilS domain"/>
    <property type="match status" value="1"/>
</dbReference>
<dbReference type="EMBL" id="CP108473">
    <property type="protein sequence ID" value="WUS23824.1"/>
    <property type="molecule type" value="Genomic_DNA"/>
</dbReference>
<reference evidence="2 4" key="1">
    <citation type="submission" date="2019-12" db="EMBL/GenBank/DDBJ databases">
        <title>Whole genome shotgun sequence of Streptomyces caniferus NBRC 15389.</title>
        <authorList>
            <person name="Ichikawa N."/>
            <person name="Kimura A."/>
            <person name="Kitahashi Y."/>
            <person name="Komaki H."/>
            <person name="Tamura T."/>
        </authorList>
    </citation>
    <scope>NUCLEOTIDE SEQUENCE [LARGE SCALE GENOMIC DNA]</scope>
    <source>
        <strain evidence="2 4">NBRC 15389</strain>
    </source>
</reference>
<gene>
    <name evidence="3" type="ORF">OG727_16980</name>
    <name evidence="2" type="ORF">Scani_78000</name>
</gene>
<name>A0A640SLB2_9ACTN</name>
<dbReference type="InterPro" id="IPR005146">
    <property type="entry name" value="B3/B4_tRNA-bd"/>
</dbReference>
<dbReference type="InterPro" id="IPR020825">
    <property type="entry name" value="Phe-tRNA_synthase-like_B3/B4"/>
</dbReference>